<dbReference type="Proteomes" id="UP000037558">
    <property type="component" value="Unassembled WGS sequence"/>
</dbReference>
<keyword evidence="2" id="KW-1185">Reference proteome</keyword>
<evidence type="ECO:0008006" key="3">
    <source>
        <dbReference type="Google" id="ProtNLM"/>
    </source>
</evidence>
<gene>
    <name evidence="1" type="ORF">AMD01_18005</name>
</gene>
<evidence type="ECO:0000313" key="2">
    <source>
        <dbReference type="Proteomes" id="UP000037558"/>
    </source>
</evidence>
<accession>A0A0M0KWP0</accession>
<dbReference type="PATRIC" id="fig|284581.3.peg.3115"/>
<evidence type="ECO:0000313" key="1">
    <source>
        <dbReference type="EMBL" id="KOO43022.1"/>
    </source>
</evidence>
<dbReference type="RefSeq" id="WP_053402830.1">
    <property type="nucleotide sequence ID" value="NZ_CP061868.1"/>
</dbReference>
<dbReference type="OrthoDB" id="2872848at2"/>
<name>A0A0M0KWP0_9BACI</name>
<dbReference type="InterPro" id="IPR041256">
    <property type="entry name" value="CdiI_4"/>
</dbReference>
<dbReference type="AlphaFoldDB" id="A0A0M0KWP0"/>
<reference evidence="2" key="1">
    <citation type="submission" date="2015-08" db="EMBL/GenBank/DDBJ databases">
        <title>Fjat-14210 dsm16467.</title>
        <authorList>
            <person name="Liu B."/>
            <person name="Wang J."/>
            <person name="Zhu Y."/>
            <person name="Liu G."/>
            <person name="Chen Q."/>
            <person name="Chen Z."/>
            <person name="Lan J."/>
            <person name="Che J."/>
            <person name="Ge C."/>
            <person name="Shi H."/>
            <person name="Pan Z."/>
            <person name="Liu X."/>
        </authorList>
    </citation>
    <scope>NUCLEOTIDE SEQUENCE [LARGE SCALE GENOMIC DNA]</scope>
    <source>
        <strain evidence="2">DSM 16467</strain>
    </source>
</reference>
<sequence>MNRKYELQERKEDIDHLMSIYFDFINGTYLEVALKCFAAREGYGQEIIFAFFHSDLDDFDSAHLPRPLDDKHVLIELGYPAVEIEQLAFLDFKTFYHYLEENVKKEVEINPEKTRLNDLLAEVKCSLYDRAF</sequence>
<protein>
    <recommendedName>
        <fullName evidence="3">CDI immunity protein domain-containing protein</fullName>
    </recommendedName>
</protein>
<comment type="caution">
    <text evidence="1">The sequence shown here is derived from an EMBL/GenBank/DDBJ whole genome shotgun (WGS) entry which is preliminary data.</text>
</comment>
<dbReference type="CDD" id="cd20688">
    <property type="entry name" value="CdiI_Ecoli_Nm-like"/>
    <property type="match status" value="1"/>
</dbReference>
<dbReference type="EMBL" id="LILC01000023">
    <property type="protein sequence ID" value="KOO43022.1"/>
    <property type="molecule type" value="Genomic_DNA"/>
</dbReference>
<proteinExistence type="predicted"/>
<organism evidence="1 2">
    <name type="scientific">Priestia koreensis</name>
    <dbReference type="NCBI Taxonomy" id="284581"/>
    <lineage>
        <taxon>Bacteria</taxon>
        <taxon>Bacillati</taxon>
        <taxon>Bacillota</taxon>
        <taxon>Bacilli</taxon>
        <taxon>Bacillales</taxon>
        <taxon>Bacillaceae</taxon>
        <taxon>Priestia</taxon>
    </lineage>
</organism>